<evidence type="ECO:0000256" key="3">
    <source>
        <dbReference type="ARBA" id="ARBA00022794"/>
    </source>
</evidence>
<organism evidence="8 9">
    <name type="scientific">Strongyloides venezuelensis</name>
    <name type="common">Threadworm</name>
    <dbReference type="NCBI Taxonomy" id="75913"/>
    <lineage>
        <taxon>Eukaryota</taxon>
        <taxon>Metazoa</taxon>
        <taxon>Ecdysozoa</taxon>
        <taxon>Nematoda</taxon>
        <taxon>Chromadorea</taxon>
        <taxon>Rhabditida</taxon>
        <taxon>Tylenchina</taxon>
        <taxon>Panagrolaimomorpha</taxon>
        <taxon>Strongyloidoidea</taxon>
        <taxon>Strongyloididae</taxon>
        <taxon>Strongyloides</taxon>
    </lineage>
</organism>
<dbReference type="WBParaSite" id="SVE_0997900.1">
    <property type="protein sequence ID" value="SVE_0997900.1"/>
    <property type="gene ID" value="SVE_0997900"/>
</dbReference>
<comment type="similarity">
    <text evidence="6">Belongs to the B9D family.</text>
</comment>
<dbReference type="STRING" id="75913.A0A0K0FLR3"/>
<dbReference type="AlphaFoldDB" id="A0A0K0FLR3"/>
<dbReference type="PROSITE" id="PS51381">
    <property type="entry name" value="C2_B9"/>
    <property type="match status" value="1"/>
</dbReference>
<keyword evidence="5" id="KW-0966">Cell projection</keyword>
<proteinExistence type="inferred from homology"/>
<evidence type="ECO:0000256" key="7">
    <source>
        <dbReference type="ARBA" id="ARBA00039274"/>
    </source>
</evidence>
<dbReference type="InterPro" id="IPR010796">
    <property type="entry name" value="C2_B9-type_dom"/>
</dbReference>
<dbReference type="Proteomes" id="UP000035680">
    <property type="component" value="Unassembled WGS sequence"/>
</dbReference>
<evidence type="ECO:0000256" key="6">
    <source>
        <dbReference type="ARBA" id="ARBA00038411"/>
    </source>
</evidence>
<dbReference type="Pfam" id="PF07162">
    <property type="entry name" value="B9-C2"/>
    <property type="match status" value="1"/>
</dbReference>
<dbReference type="GO" id="GO:0036038">
    <property type="term" value="C:MKS complex"/>
    <property type="evidence" value="ECO:0007669"/>
    <property type="project" value="TreeGrafter"/>
</dbReference>
<comment type="subcellular location">
    <subcellularLocation>
        <location evidence="1">Cytoplasm</location>
        <location evidence="1">Cytoskeleton</location>
        <location evidence="1">Cilium basal body</location>
    </subcellularLocation>
</comment>
<evidence type="ECO:0000256" key="5">
    <source>
        <dbReference type="ARBA" id="ARBA00023273"/>
    </source>
</evidence>
<dbReference type="GO" id="GO:0060271">
    <property type="term" value="P:cilium assembly"/>
    <property type="evidence" value="ECO:0007669"/>
    <property type="project" value="TreeGrafter"/>
</dbReference>
<dbReference type="PANTHER" id="PTHR12968">
    <property type="entry name" value="B9 DOMAIN-CONTAINING"/>
    <property type="match status" value="1"/>
</dbReference>
<evidence type="ECO:0000256" key="2">
    <source>
        <dbReference type="ARBA" id="ARBA00022490"/>
    </source>
</evidence>
<evidence type="ECO:0000256" key="4">
    <source>
        <dbReference type="ARBA" id="ARBA00023212"/>
    </source>
</evidence>
<keyword evidence="3" id="KW-0970">Cilium biogenesis/degradation</keyword>
<evidence type="ECO:0000313" key="9">
    <source>
        <dbReference type="WBParaSite" id="SVE_0997900.1"/>
    </source>
</evidence>
<accession>A0A0K0FLR3</accession>
<reference evidence="8" key="1">
    <citation type="submission" date="2014-07" db="EMBL/GenBank/DDBJ databases">
        <authorList>
            <person name="Martin A.A"/>
            <person name="De Silva N."/>
        </authorList>
    </citation>
    <scope>NUCLEOTIDE SEQUENCE</scope>
</reference>
<name>A0A0K0FLR3_STRVS</name>
<reference evidence="9" key="2">
    <citation type="submission" date="2015-08" db="UniProtKB">
        <authorList>
            <consortium name="WormBaseParasite"/>
        </authorList>
    </citation>
    <scope>IDENTIFICATION</scope>
</reference>
<keyword evidence="8" id="KW-1185">Reference proteome</keyword>
<sequence>MSKSKSSFTVIVNGNILNACFHQAKSLYVRYNFFYGPDWSFVTGIEEGISCSGHKAKNKVEINLNTLIQCTFSSTNPYKWPQLILSCYGPDMFGNDVILGYGSVYVPTTPGLTEVSVPMFVPKASSGINKLIGLLTGRRAEFIDSRVVGLAEGRDMTRVVTQGIINVQFNVIIKDLKKFGYDVVGATMAKMSEFILPQHVFEKEEILSSNVTGSQYQELKEEVYDKNEGAIEWKAEDEVKEYSNDNIDNISDYDIDNEEK</sequence>
<evidence type="ECO:0000313" key="8">
    <source>
        <dbReference type="Proteomes" id="UP000035680"/>
    </source>
</evidence>
<keyword evidence="2" id="KW-0963">Cytoplasm</keyword>
<keyword evidence="4" id="KW-0206">Cytoskeleton</keyword>
<dbReference type="PANTHER" id="PTHR12968:SF1">
    <property type="entry name" value="B9 DOMAIN-CONTAINING PROTEIN 1"/>
    <property type="match status" value="1"/>
</dbReference>
<protein>
    <recommendedName>
        <fullName evidence="7">B9 domain-containing protein 1</fullName>
    </recommendedName>
</protein>
<evidence type="ECO:0000256" key="1">
    <source>
        <dbReference type="ARBA" id="ARBA00004120"/>
    </source>
</evidence>